<dbReference type="Proteomes" id="UP000324705">
    <property type="component" value="Chromosome 1A"/>
</dbReference>
<dbReference type="Gramene" id="TRITD1Av1G188060.1">
    <property type="protein sequence ID" value="TRITD1Av1G188060.1"/>
    <property type="gene ID" value="TRITD1Av1G188060"/>
</dbReference>
<feature type="compositionally biased region" description="Basic residues" evidence="1">
    <location>
        <begin position="169"/>
        <end position="180"/>
    </location>
</feature>
<keyword evidence="3" id="KW-1185">Reference proteome</keyword>
<evidence type="ECO:0000313" key="3">
    <source>
        <dbReference type="Proteomes" id="UP000324705"/>
    </source>
</evidence>
<proteinExistence type="predicted"/>
<evidence type="ECO:0000256" key="1">
    <source>
        <dbReference type="SAM" id="MobiDB-lite"/>
    </source>
</evidence>
<name>A0A9R0QCH0_TRITD</name>
<reference evidence="2 3" key="1">
    <citation type="submission" date="2017-09" db="EMBL/GenBank/DDBJ databases">
        <authorList>
            <consortium name="International Durum Wheat Genome Sequencing Consortium (IDWGSC)"/>
            <person name="Milanesi L."/>
        </authorList>
    </citation>
    <scope>NUCLEOTIDE SEQUENCE [LARGE SCALE GENOMIC DNA]</scope>
    <source>
        <strain evidence="3">cv. Svevo</strain>
    </source>
</reference>
<dbReference type="EMBL" id="LT934111">
    <property type="protein sequence ID" value="VAH08809.1"/>
    <property type="molecule type" value="Genomic_DNA"/>
</dbReference>
<evidence type="ECO:0000313" key="2">
    <source>
        <dbReference type="EMBL" id="VAH08809.1"/>
    </source>
</evidence>
<dbReference type="AlphaFoldDB" id="A0A9R0QCH0"/>
<protein>
    <submittedName>
        <fullName evidence="2">Uncharacterized protein</fullName>
    </submittedName>
</protein>
<sequence>MNSVAASATRPSIAKRPFQSSASALQIPLDLLSTVWPCSSGTNDAAENTPAMRSGAGPLKASASQTEGLAFLVMGLGAAGIGVGVELVLGEEEVDALVVSLVESMPGCTYTNNLTSRSSLQLANMRCSQVCDVKAHLGLGPDDEGPPARARHWRAGGGPADDGEGTQSHHGRHYSRHEEN</sequence>
<feature type="region of interest" description="Disordered" evidence="1">
    <location>
        <begin position="141"/>
        <end position="180"/>
    </location>
</feature>
<gene>
    <name evidence="2" type="ORF">TRITD_1Av1G188060</name>
</gene>
<organism evidence="2 3">
    <name type="scientific">Triticum turgidum subsp. durum</name>
    <name type="common">Durum wheat</name>
    <name type="synonym">Triticum durum</name>
    <dbReference type="NCBI Taxonomy" id="4567"/>
    <lineage>
        <taxon>Eukaryota</taxon>
        <taxon>Viridiplantae</taxon>
        <taxon>Streptophyta</taxon>
        <taxon>Embryophyta</taxon>
        <taxon>Tracheophyta</taxon>
        <taxon>Spermatophyta</taxon>
        <taxon>Magnoliopsida</taxon>
        <taxon>Liliopsida</taxon>
        <taxon>Poales</taxon>
        <taxon>Poaceae</taxon>
        <taxon>BOP clade</taxon>
        <taxon>Pooideae</taxon>
        <taxon>Triticodae</taxon>
        <taxon>Triticeae</taxon>
        <taxon>Triticinae</taxon>
        <taxon>Triticum</taxon>
    </lineage>
</organism>
<dbReference type="OMA" id="GCTYTNN"/>
<accession>A0A9R0QCH0</accession>